<keyword evidence="1" id="KW-0966">Cell projection</keyword>
<keyword evidence="1" id="KW-0969">Cilium</keyword>
<keyword evidence="1" id="KW-0282">Flagellum</keyword>
<evidence type="ECO:0000313" key="1">
    <source>
        <dbReference type="EMBL" id="NMD99335.1"/>
    </source>
</evidence>
<protein>
    <submittedName>
        <fullName evidence="1">Flagellar filament capping protein FliD</fullName>
    </submittedName>
</protein>
<comment type="caution">
    <text evidence="1">The sequence shown here is derived from an EMBL/GenBank/DDBJ whole genome shotgun (WGS) entry which is preliminary data.</text>
</comment>
<keyword evidence="2" id="KW-1185">Reference proteome</keyword>
<evidence type="ECO:0000313" key="2">
    <source>
        <dbReference type="Proteomes" id="UP000543804"/>
    </source>
</evidence>
<name>A0A848BBQ5_9FIRM</name>
<organism evidence="1 2">
    <name type="scientific">Selenomonas bovis</name>
    <dbReference type="NCBI Taxonomy" id="416586"/>
    <lineage>
        <taxon>Bacteria</taxon>
        <taxon>Bacillati</taxon>
        <taxon>Bacillota</taxon>
        <taxon>Negativicutes</taxon>
        <taxon>Selenomonadales</taxon>
        <taxon>Selenomonadaceae</taxon>
        <taxon>Selenomonas</taxon>
    </lineage>
</organism>
<sequence length="278" mass="29213">MSTISSMANNTYMMYKFAAKAGLSPTGGTTSSSTLSGLSSSYAKAKSGTAALPYDESSAASDMRTLSSIREGYAGLVSSYTETKTTFNTEMKSTLSDLAGSAAKVASMSYDFSASDIQTDAAGKTTYSDGLKSAISSVKSLVSDYNDALSFFSDNKDVSKRASALATEFADTTYRADSYRAIGINVDSKTGALTLDEDKLAKALTTESSRAENLLGKNGLAGKAQSHVGLAKFQQDKVFPSMQSMIGGEMTVASLYTGRTLQNISSFVTTGNLIDMLF</sequence>
<dbReference type="GO" id="GO:0009288">
    <property type="term" value="C:bacterial-type flagellum"/>
    <property type="evidence" value="ECO:0007669"/>
    <property type="project" value="InterPro"/>
</dbReference>
<accession>A0A848BBQ5</accession>
<proteinExistence type="predicted"/>
<dbReference type="GO" id="GO:0007155">
    <property type="term" value="P:cell adhesion"/>
    <property type="evidence" value="ECO:0007669"/>
    <property type="project" value="InterPro"/>
</dbReference>
<gene>
    <name evidence="1" type="primary">fliD</name>
    <name evidence="1" type="ORF">HF878_07625</name>
</gene>
<dbReference type="Proteomes" id="UP000543804">
    <property type="component" value="Unassembled WGS sequence"/>
</dbReference>
<dbReference type="AlphaFoldDB" id="A0A848BBQ5"/>
<dbReference type="EMBL" id="JABAFA010000027">
    <property type="protein sequence ID" value="NMD99335.1"/>
    <property type="molecule type" value="Genomic_DNA"/>
</dbReference>
<reference evidence="1 2" key="1">
    <citation type="submission" date="2020-04" db="EMBL/GenBank/DDBJ databases">
        <authorList>
            <person name="Hitch T.C.A."/>
            <person name="Wylensek D."/>
            <person name="Clavel T."/>
        </authorList>
    </citation>
    <scope>NUCLEOTIDE SEQUENCE [LARGE SCALE GENOMIC DNA]</scope>
    <source>
        <strain evidence="1 2">PG-130-P53-12</strain>
    </source>
</reference>
<dbReference type="RefSeq" id="WP_170077691.1">
    <property type="nucleotide sequence ID" value="NZ_JABAFA010000027.1"/>
</dbReference>